<evidence type="ECO:0000313" key="5">
    <source>
        <dbReference type="Proteomes" id="UP000326354"/>
    </source>
</evidence>
<dbReference type="GO" id="GO:0005524">
    <property type="term" value="F:ATP binding"/>
    <property type="evidence" value="ECO:0007669"/>
    <property type="project" value="InterPro"/>
</dbReference>
<dbReference type="InterPro" id="IPR011546">
    <property type="entry name" value="Pept_M41_FtsH_extracell"/>
</dbReference>
<accession>A0A5S9F4U0</accession>
<feature type="domain" description="Peptidase M41 FtsH extracellular" evidence="3">
    <location>
        <begin position="7"/>
        <end position="81"/>
    </location>
</feature>
<protein>
    <recommendedName>
        <fullName evidence="3">Peptidase M41 FtsH extracellular domain-containing protein</fullName>
    </recommendedName>
</protein>
<evidence type="ECO:0000256" key="2">
    <source>
        <dbReference type="ARBA" id="ARBA00022801"/>
    </source>
</evidence>
<sequence length="149" mass="17558">MKKVTGFIVLIGLISLFVDSFLFNKSFHEITYAEFQELIKQKGTVANCHLYDKEVRFVHVKHHIACAKSATITEQQRKKTNDTPLRYFVPIEGKLQVIGLFRSHGIHFTAHTNWTAKLHRKWRSLYCYFFSEFYMKRNAAMVEPKDKVK</sequence>
<keyword evidence="1" id="KW-0645">Protease</keyword>
<reference evidence="4 5" key="1">
    <citation type="submission" date="2019-08" db="EMBL/GenBank/DDBJ databases">
        <title>Complete genome sequence of Candidatus Uab amorphum.</title>
        <authorList>
            <person name="Shiratori T."/>
            <person name="Suzuki S."/>
            <person name="Kakizawa Y."/>
            <person name="Ishida K."/>
        </authorList>
    </citation>
    <scope>NUCLEOTIDE SEQUENCE [LARGE SCALE GENOMIC DNA]</scope>
    <source>
        <strain evidence="4 5">SRT547</strain>
    </source>
</reference>
<evidence type="ECO:0000259" key="3">
    <source>
        <dbReference type="Pfam" id="PF06480"/>
    </source>
</evidence>
<name>A0A5S9F4U0_UABAM</name>
<dbReference type="Pfam" id="PF06480">
    <property type="entry name" value="FtsH_ext"/>
    <property type="match status" value="1"/>
</dbReference>
<dbReference type="RefSeq" id="WP_151970210.1">
    <property type="nucleotide sequence ID" value="NZ_AP019860.1"/>
</dbReference>
<dbReference type="GO" id="GO:0004222">
    <property type="term" value="F:metalloendopeptidase activity"/>
    <property type="evidence" value="ECO:0007669"/>
    <property type="project" value="InterPro"/>
</dbReference>
<evidence type="ECO:0000313" key="4">
    <source>
        <dbReference type="EMBL" id="BBM86136.1"/>
    </source>
</evidence>
<keyword evidence="5" id="KW-1185">Reference proteome</keyword>
<gene>
    <name evidence="4" type="ORF">UABAM_04522</name>
</gene>
<organism evidence="4 5">
    <name type="scientific">Uabimicrobium amorphum</name>
    <dbReference type="NCBI Taxonomy" id="2596890"/>
    <lineage>
        <taxon>Bacteria</taxon>
        <taxon>Pseudomonadati</taxon>
        <taxon>Planctomycetota</taxon>
        <taxon>Candidatus Uabimicrobiia</taxon>
        <taxon>Candidatus Uabimicrobiales</taxon>
        <taxon>Candidatus Uabimicrobiaceae</taxon>
        <taxon>Candidatus Uabimicrobium</taxon>
    </lineage>
</organism>
<dbReference type="KEGG" id="uam:UABAM_04522"/>
<dbReference type="EMBL" id="AP019860">
    <property type="protein sequence ID" value="BBM86136.1"/>
    <property type="molecule type" value="Genomic_DNA"/>
</dbReference>
<keyword evidence="2" id="KW-0378">Hydrolase</keyword>
<dbReference type="Proteomes" id="UP000326354">
    <property type="component" value="Chromosome"/>
</dbReference>
<dbReference type="GO" id="GO:0008270">
    <property type="term" value="F:zinc ion binding"/>
    <property type="evidence" value="ECO:0007669"/>
    <property type="project" value="InterPro"/>
</dbReference>
<proteinExistence type="predicted"/>
<dbReference type="AlphaFoldDB" id="A0A5S9F4U0"/>
<evidence type="ECO:0000256" key="1">
    <source>
        <dbReference type="ARBA" id="ARBA00022670"/>
    </source>
</evidence>
<dbReference type="GO" id="GO:0016020">
    <property type="term" value="C:membrane"/>
    <property type="evidence" value="ECO:0007669"/>
    <property type="project" value="InterPro"/>
</dbReference>
<dbReference type="GO" id="GO:0004176">
    <property type="term" value="F:ATP-dependent peptidase activity"/>
    <property type="evidence" value="ECO:0007669"/>
    <property type="project" value="InterPro"/>
</dbReference>
<dbReference type="GO" id="GO:0006508">
    <property type="term" value="P:proteolysis"/>
    <property type="evidence" value="ECO:0007669"/>
    <property type="project" value="UniProtKB-KW"/>
</dbReference>